<dbReference type="OrthoDB" id="3433125at2759"/>
<dbReference type="InterPro" id="IPR053221">
    <property type="entry name" value="Burnettramic_acid_biosynth"/>
</dbReference>
<dbReference type="PANTHER" id="PTHR38887:SF1">
    <property type="entry name" value="RAS MODIFICATION PROTEIN ERF4"/>
    <property type="match status" value="1"/>
</dbReference>
<gene>
    <name evidence="2" type="ORF">PVAR5_0181</name>
</gene>
<dbReference type="HOGENOM" id="CLU_023303_2_0_1"/>
<dbReference type="InParanoid" id="V5FIR0"/>
<dbReference type="PANTHER" id="PTHR38887">
    <property type="entry name" value="CHROMOSOME 21, WHOLE GENOME SHOTGUN SEQUENCE"/>
    <property type="match status" value="1"/>
</dbReference>
<protein>
    <recommendedName>
        <fullName evidence="4">FAD binding domain protein</fullName>
    </recommendedName>
</protein>
<sequence length="504" mass="54968">MPGEGMEHSDPNANSKKKQQSNRPSPFLVDPISGKIFRGLASGIGLAAEAYHHRKEKKATRTQDGDNNQPPTYEESVQEHQSDHDTRSISQNEQDALDEYYSSSIPQQMYEATWQLDEAQDEVGSEKPPPYSVSEEQLPQLAETFLQDHSSAPPPPQGTQGPKLQLPVLITQRRPGKRSRGFVQAYAPLLNDVGIDQATFLDFIDKLNKAVQPSGLIQALNLASIAGLFAPDHFAVLISLVIQIATDIGDEVHSRVKTNGFLDKINTEFFAPRGLVAIIMTWKPSQPEEMITMASFDMNSSITPVMSNGESSGYKKFKQKLAPSRGVPSFEWPDTAPLIFPKLDDLAADGGEVKKQNALKRSSNFVEEYMDRRARAKWAGHNPGSVIANGGPKETFKSIYSDPNHPAASGDPLALLTGGRVQLPSLPLPGRLGSFGGQGNKQRSENGDASSPSIRKAKTGTLPALLSGGLTLLKKDILYLLIVNRPTPQQLEEAAAILRMSQQS</sequence>
<feature type="region of interest" description="Disordered" evidence="1">
    <location>
        <begin position="427"/>
        <end position="456"/>
    </location>
</feature>
<feature type="compositionally biased region" description="Basic and acidic residues" evidence="1">
    <location>
        <begin position="1"/>
        <end position="10"/>
    </location>
</feature>
<dbReference type="Proteomes" id="UP000018001">
    <property type="component" value="Unassembled WGS sequence"/>
</dbReference>
<name>V5FIR0_BYSSN</name>
<evidence type="ECO:0000313" key="2">
    <source>
        <dbReference type="EMBL" id="GAD91608.1"/>
    </source>
</evidence>
<reference evidence="3" key="1">
    <citation type="journal article" date="2014" name="Genome Announc.">
        <title>Draft genome sequence of the formaldehyde-resistant fungus Byssochlamys spectabilis No. 5 (anamorph Paecilomyces variotii No. 5) (NBRC109023).</title>
        <authorList>
            <person name="Oka T."/>
            <person name="Ekino K."/>
            <person name="Fukuda K."/>
            <person name="Nomura Y."/>
        </authorList>
    </citation>
    <scope>NUCLEOTIDE SEQUENCE [LARGE SCALE GENOMIC DNA]</scope>
    <source>
        <strain evidence="3">No. 5 / NBRC 109023</strain>
    </source>
</reference>
<feature type="compositionally biased region" description="Basic and acidic residues" evidence="1">
    <location>
        <begin position="77"/>
        <end position="87"/>
    </location>
</feature>
<proteinExistence type="predicted"/>
<comment type="caution">
    <text evidence="2">The sequence shown here is derived from an EMBL/GenBank/DDBJ whole genome shotgun (WGS) entry which is preliminary data.</text>
</comment>
<feature type="region of interest" description="Disordered" evidence="1">
    <location>
        <begin position="52"/>
        <end position="93"/>
    </location>
</feature>
<evidence type="ECO:0000313" key="3">
    <source>
        <dbReference type="Proteomes" id="UP000018001"/>
    </source>
</evidence>
<accession>V5FIR0</accession>
<evidence type="ECO:0008006" key="4">
    <source>
        <dbReference type="Google" id="ProtNLM"/>
    </source>
</evidence>
<dbReference type="EMBL" id="BAUL01000002">
    <property type="protein sequence ID" value="GAD91608.1"/>
    <property type="molecule type" value="Genomic_DNA"/>
</dbReference>
<dbReference type="eggNOG" id="ENOG502S0G3">
    <property type="taxonomic scope" value="Eukaryota"/>
</dbReference>
<keyword evidence="3" id="KW-1185">Reference proteome</keyword>
<evidence type="ECO:0000256" key="1">
    <source>
        <dbReference type="SAM" id="MobiDB-lite"/>
    </source>
</evidence>
<dbReference type="AlphaFoldDB" id="V5FIR0"/>
<organism evidence="2 3">
    <name type="scientific">Byssochlamys spectabilis (strain No. 5 / NBRC 109023)</name>
    <name type="common">Paecilomyces variotii</name>
    <dbReference type="NCBI Taxonomy" id="1356009"/>
    <lineage>
        <taxon>Eukaryota</taxon>
        <taxon>Fungi</taxon>
        <taxon>Dikarya</taxon>
        <taxon>Ascomycota</taxon>
        <taxon>Pezizomycotina</taxon>
        <taxon>Eurotiomycetes</taxon>
        <taxon>Eurotiomycetidae</taxon>
        <taxon>Eurotiales</taxon>
        <taxon>Thermoascaceae</taxon>
        <taxon>Paecilomyces</taxon>
    </lineage>
</organism>
<feature type="region of interest" description="Disordered" evidence="1">
    <location>
        <begin position="1"/>
        <end position="31"/>
    </location>
</feature>